<gene>
    <name evidence="1" type="ORF">Amme_068_014</name>
</gene>
<reference evidence="2" key="1">
    <citation type="journal article" date="2014" name="FEMS Microbiol. Lett.">
        <title>Draft Genomic DNA Sequence of the Facultatively Methylotrophic Bacterium Acidomonas methanolica type strain MB58.</title>
        <authorList>
            <person name="Higashiura N."/>
            <person name="Hadano H."/>
            <person name="Hirakawa H."/>
            <person name="Matsutani M."/>
            <person name="Takabe S."/>
            <person name="Matsushita K."/>
            <person name="Azuma Y."/>
        </authorList>
    </citation>
    <scope>NUCLEOTIDE SEQUENCE [LARGE SCALE GENOMIC DNA]</scope>
    <source>
        <strain evidence="2">MB58</strain>
    </source>
</reference>
<dbReference type="EMBL" id="BAND01000068">
    <property type="protein sequence ID" value="GAJ29581.1"/>
    <property type="molecule type" value="Genomic_DNA"/>
</dbReference>
<dbReference type="RefSeq" id="WP_052511983.1">
    <property type="nucleotide sequence ID" value="NZ_BAND01000068.1"/>
</dbReference>
<organism evidence="1 2">
    <name type="scientific">Acidomonas methanolica NBRC 104435</name>
    <dbReference type="NCBI Taxonomy" id="1231351"/>
    <lineage>
        <taxon>Bacteria</taxon>
        <taxon>Pseudomonadati</taxon>
        <taxon>Pseudomonadota</taxon>
        <taxon>Alphaproteobacteria</taxon>
        <taxon>Acetobacterales</taxon>
        <taxon>Acetobacteraceae</taxon>
        <taxon>Acidomonas</taxon>
    </lineage>
</organism>
<reference evidence="1 2" key="2">
    <citation type="journal article" date="2014" name="FEMS Microbiol. Lett.">
        <title>Draft genomic DNA sequence of the facultatively methylotrophic bacterium Acidomonas methanolica type strain MB58.</title>
        <authorList>
            <person name="Higashiura N."/>
            <person name="Hadano H."/>
            <person name="Hirakawa H."/>
            <person name="Matsutani M."/>
            <person name="Takabe S."/>
            <person name="Matsushita K."/>
            <person name="Azuma Y."/>
        </authorList>
    </citation>
    <scope>NUCLEOTIDE SEQUENCE [LARGE SCALE GENOMIC DNA]</scope>
    <source>
        <strain evidence="1 2">MB58</strain>
    </source>
</reference>
<sequence length="151" mass="17008">MDTDFKGDPRVYKIAGIEEDYTEEAFDACVAAAIEYMRRKARKTHPPGTFDSAGRWYADERTSAVRCCRGPSRAWPYSQMKAARTVAHVAEVYGVDYLDTEIRQIVNFAEARNADDNQVRSLIDQTIAWAKANPRKTRKRAAKADETPSAA</sequence>
<proteinExistence type="predicted"/>
<dbReference type="AlphaFoldDB" id="A0A023D700"/>
<protein>
    <submittedName>
        <fullName evidence="1">Uncharacterized protein</fullName>
    </submittedName>
</protein>
<comment type="caution">
    <text evidence="1">The sequence shown here is derived from an EMBL/GenBank/DDBJ whole genome shotgun (WGS) entry which is preliminary data.</text>
</comment>
<accession>A0A023D700</accession>
<dbReference type="OrthoDB" id="7854032at2"/>
<evidence type="ECO:0000313" key="2">
    <source>
        <dbReference type="Proteomes" id="UP000019760"/>
    </source>
</evidence>
<name>A0A023D700_ACIMT</name>
<dbReference type="Proteomes" id="UP000019760">
    <property type="component" value="Unassembled WGS sequence"/>
</dbReference>
<evidence type="ECO:0000313" key="1">
    <source>
        <dbReference type="EMBL" id="GAJ29581.1"/>
    </source>
</evidence>
<keyword evidence="2" id="KW-1185">Reference proteome</keyword>